<reference evidence="3 4" key="1">
    <citation type="submission" date="2020-07" db="EMBL/GenBank/DDBJ databases">
        <title>Sequencing the genomes of 1000 actinobacteria strains.</title>
        <authorList>
            <person name="Klenk H.-P."/>
        </authorList>
    </citation>
    <scope>NUCLEOTIDE SEQUENCE [LARGE SCALE GENOMIC DNA]</scope>
    <source>
        <strain evidence="3 4">DSM 23871</strain>
    </source>
</reference>
<name>A0A852SWR8_9MICO</name>
<dbReference type="RefSeq" id="WP_179454633.1">
    <property type="nucleotide sequence ID" value="NZ_BAAAPX010000001.1"/>
</dbReference>
<keyword evidence="3" id="KW-0030">Aminoacyl-tRNA synthetase</keyword>
<keyword evidence="4" id="KW-1185">Reference proteome</keyword>
<dbReference type="PANTHER" id="PTHR43462:SF1">
    <property type="entry name" value="ALANYL-TRNA EDITING PROTEIN AARSD1"/>
    <property type="match status" value="1"/>
</dbReference>
<comment type="caution">
    <text evidence="3">The sequence shown here is derived from an EMBL/GenBank/DDBJ whole genome shotgun (WGS) entry which is preliminary data.</text>
</comment>
<dbReference type="GO" id="GO:0000166">
    <property type="term" value="F:nucleotide binding"/>
    <property type="evidence" value="ECO:0007669"/>
    <property type="project" value="InterPro"/>
</dbReference>
<dbReference type="EMBL" id="JACCBJ010000001">
    <property type="protein sequence ID" value="NYD73151.1"/>
    <property type="molecule type" value="Genomic_DNA"/>
</dbReference>
<dbReference type="GO" id="GO:0004813">
    <property type="term" value="F:alanine-tRNA ligase activity"/>
    <property type="evidence" value="ECO:0007669"/>
    <property type="project" value="UniProtKB-EC"/>
</dbReference>
<keyword evidence="2" id="KW-0862">Zinc</keyword>
<dbReference type="SUPFAM" id="SSF55186">
    <property type="entry name" value="ThrRS/AlaRS common domain"/>
    <property type="match status" value="1"/>
</dbReference>
<organism evidence="3 4">
    <name type="scientific">Leifsonia soli</name>
    <dbReference type="NCBI Taxonomy" id="582665"/>
    <lineage>
        <taxon>Bacteria</taxon>
        <taxon>Bacillati</taxon>
        <taxon>Actinomycetota</taxon>
        <taxon>Actinomycetes</taxon>
        <taxon>Micrococcales</taxon>
        <taxon>Microbacteriaceae</taxon>
        <taxon>Leifsonia</taxon>
    </lineage>
</organism>
<proteinExistence type="predicted"/>
<dbReference type="GO" id="GO:0002161">
    <property type="term" value="F:aminoacyl-tRNA deacylase activity"/>
    <property type="evidence" value="ECO:0007669"/>
    <property type="project" value="UniProtKB-ARBA"/>
</dbReference>
<keyword evidence="1" id="KW-0479">Metal-binding</keyword>
<evidence type="ECO:0000256" key="1">
    <source>
        <dbReference type="ARBA" id="ARBA00022723"/>
    </source>
</evidence>
<dbReference type="Gene3D" id="2.40.30.130">
    <property type="match status" value="1"/>
</dbReference>
<keyword evidence="3" id="KW-0436">Ligase</keyword>
<dbReference type="Gene3D" id="3.30.980.10">
    <property type="entry name" value="Threonyl-trna Synthetase, Chain A, domain 2"/>
    <property type="match status" value="1"/>
</dbReference>
<sequence>MSLPSTDTAVTYPDGDLTSTGAVVFVQPLDDGRTAVVLDRTAFHPVDPVWPDQPADAGTITVDGRAYEVVDAVVGATDGTTLHVGDAPVRTGTEGWAFVVCHLVQDATGIEPGAAAAVSVDPARRHALSAGHTACHLASLALNDALPGLWTKEVAVDGRGRPNFDQLAITSSRILEGGSVDEYRIGKSLRKKGFAAADLPARLDEVTAAANRTLADWIASGAAISIVREGGRPGLGDRRRWHAELPDGVVEIPCGGTHLRSLTELAGADIHLDLAETEGAVVLTMRTTAHLA</sequence>
<dbReference type="InterPro" id="IPR051335">
    <property type="entry name" value="Alanyl-tRNA_Editing_Enzymes"/>
</dbReference>
<dbReference type="Proteomes" id="UP000589620">
    <property type="component" value="Unassembled WGS sequence"/>
</dbReference>
<dbReference type="EC" id="6.1.1.7" evidence="3"/>
<gene>
    <name evidence="3" type="ORF">BJ963_000670</name>
</gene>
<dbReference type="PANTHER" id="PTHR43462">
    <property type="entry name" value="ALANYL-TRNA EDITING PROTEIN"/>
    <property type="match status" value="1"/>
</dbReference>
<dbReference type="AlphaFoldDB" id="A0A852SWR8"/>
<dbReference type="InterPro" id="IPR018163">
    <property type="entry name" value="Thr/Ala-tRNA-synth_IIc_edit"/>
</dbReference>
<accession>A0A852SWR8</accession>
<evidence type="ECO:0000313" key="4">
    <source>
        <dbReference type="Proteomes" id="UP000589620"/>
    </source>
</evidence>
<evidence type="ECO:0000313" key="3">
    <source>
        <dbReference type="EMBL" id="NYD73151.1"/>
    </source>
</evidence>
<evidence type="ECO:0000256" key="2">
    <source>
        <dbReference type="ARBA" id="ARBA00022833"/>
    </source>
</evidence>
<dbReference type="GO" id="GO:0046872">
    <property type="term" value="F:metal ion binding"/>
    <property type="evidence" value="ECO:0007669"/>
    <property type="project" value="UniProtKB-KW"/>
</dbReference>
<protein>
    <submittedName>
        <fullName evidence="3">Alanyl-tRNA synthetase</fullName>
        <ecNumber evidence="3">6.1.1.7</ecNumber>
    </submittedName>
</protein>